<dbReference type="Proteomes" id="UP001589590">
    <property type="component" value="Unassembled WGS sequence"/>
</dbReference>
<dbReference type="RefSeq" id="WP_290271183.1">
    <property type="nucleotide sequence ID" value="NZ_JAUFQP010000010.1"/>
</dbReference>
<protein>
    <recommendedName>
        <fullName evidence="3">Lipoprotein</fullName>
    </recommendedName>
</protein>
<gene>
    <name evidence="1" type="ORF">ACFFU1_05630</name>
</gene>
<organism evidence="1 2">
    <name type="scientific">Algibacter miyuki</name>
    <dbReference type="NCBI Taxonomy" id="1306933"/>
    <lineage>
        <taxon>Bacteria</taxon>
        <taxon>Pseudomonadati</taxon>
        <taxon>Bacteroidota</taxon>
        <taxon>Flavobacteriia</taxon>
        <taxon>Flavobacteriales</taxon>
        <taxon>Flavobacteriaceae</taxon>
        <taxon>Algibacter</taxon>
    </lineage>
</organism>
<comment type="caution">
    <text evidence="1">The sequence shown here is derived from an EMBL/GenBank/DDBJ whole genome shotgun (WGS) entry which is preliminary data.</text>
</comment>
<dbReference type="EMBL" id="JBHMFA010000004">
    <property type="protein sequence ID" value="MFB9104366.1"/>
    <property type="molecule type" value="Genomic_DNA"/>
</dbReference>
<dbReference type="PROSITE" id="PS51257">
    <property type="entry name" value="PROKAR_LIPOPROTEIN"/>
    <property type="match status" value="1"/>
</dbReference>
<proteinExistence type="predicted"/>
<name>A0ABV5GYR9_9FLAO</name>
<evidence type="ECO:0000313" key="2">
    <source>
        <dbReference type="Proteomes" id="UP001589590"/>
    </source>
</evidence>
<accession>A0ABV5GYR9</accession>
<evidence type="ECO:0008006" key="3">
    <source>
        <dbReference type="Google" id="ProtNLM"/>
    </source>
</evidence>
<evidence type="ECO:0000313" key="1">
    <source>
        <dbReference type="EMBL" id="MFB9104366.1"/>
    </source>
</evidence>
<keyword evidence="2" id="KW-1185">Reference proteome</keyword>
<reference evidence="1 2" key="1">
    <citation type="submission" date="2024-09" db="EMBL/GenBank/DDBJ databases">
        <authorList>
            <person name="Sun Q."/>
            <person name="Mori K."/>
        </authorList>
    </citation>
    <scope>NUCLEOTIDE SEQUENCE [LARGE SCALE GENOMIC DNA]</scope>
    <source>
        <strain evidence="1 2">CECT 8300</strain>
    </source>
</reference>
<sequence length="239" mass="27286">MKHLQRLSVSLFVLTMFLFSCDKKTSDVKQESAREIKVKDNALEEHLISVNQGTEMYHEFDENRIKVLAKTLKDKYKNPDFNDTQFIWYALEDLKAYIEYVEAIQKANPKQDVSGLRIYLGAYPDSGKFKDGKKIKLPGQQTVFMVPTVAIEGGSKEYNALNHLPFVINSKATNSLNGDFKIIDDLMNSTSKKERLNLFYKKSQNFQTAGFNTNTFTGSTAELKMIFNEGEMIPPPINN</sequence>